<protein>
    <recommendedName>
        <fullName evidence="5">FAD-binding PCMH-type domain-containing protein</fullName>
    </recommendedName>
</protein>
<dbReference type="SUPFAM" id="SSF56176">
    <property type="entry name" value="FAD-binding/transporter-associated domain-like"/>
    <property type="match status" value="1"/>
</dbReference>
<dbReference type="Proteomes" id="UP001383192">
    <property type="component" value="Unassembled WGS sequence"/>
</dbReference>
<proteinExistence type="inferred from homology"/>
<keyword evidence="2" id="KW-0285">Flavoprotein</keyword>
<accession>A0AAW0EET1</accession>
<gene>
    <name evidence="6" type="ORF">VNI00_000198</name>
</gene>
<evidence type="ECO:0000313" key="6">
    <source>
        <dbReference type="EMBL" id="KAK7062710.1"/>
    </source>
</evidence>
<dbReference type="GO" id="GO:0071949">
    <property type="term" value="F:FAD binding"/>
    <property type="evidence" value="ECO:0007669"/>
    <property type="project" value="InterPro"/>
</dbReference>
<keyword evidence="4" id="KW-0560">Oxidoreductase</keyword>
<sequence>MAESTAVQRHETCHDISSVPSFSFFPVPTPADAINQHSPDIRHPIPNVVTPHPHTTPSPSTLYPIYFRHTTNPACTALLTLLPPDTILTPNTPGSEYTNATLNAWNAFNRPPFYTPGCIVLPTTASHVQIAMRTIFQFGVAYNVQSGGHSAMKGWNTVDEDGVLVLFTNMRKVVYNEEKGSITLEPGVTWGEAVGQMAQFGVTPVGGRISDVGTALLLGGGLSFLSPRHGFASDTYISLDVVLVDGTLVTATQDNEYKDLFWALKGGGSRFGIVVKYELKAVQTHDNDGDDDETWYGGVLTFDPSNETIHTFLRAVVAVYTRKHRPRRCYNALHRRNRLPILFP</sequence>
<evidence type="ECO:0000256" key="4">
    <source>
        <dbReference type="ARBA" id="ARBA00023002"/>
    </source>
</evidence>
<dbReference type="AlphaFoldDB" id="A0AAW0EET1"/>
<comment type="caution">
    <text evidence="6">The sequence shown here is derived from an EMBL/GenBank/DDBJ whole genome shotgun (WGS) entry which is preliminary data.</text>
</comment>
<dbReference type="PROSITE" id="PS51387">
    <property type="entry name" value="FAD_PCMH"/>
    <property type="match status" value="1"/>
</dbReference>
<dbReference type="GO" id="GO:0016491">
    <property type="term" value="F:oxidoreductase activity"/>
    <property type="evidence" value="ECO:0007669"/>
    <property type="project" value="UniProtKB-KW"/>
</dbReference>
<dbReference type="PANTHER" id="PTHR42973:SF13">
    <property type="entry name" value="FAD-BINDING PCMH-TYPE DOMAIN-CONTAINING PROTEIN"/>
    <property type="match status" value="1"/>
</dbReference>
<reference evidence="6 7" key="1">
    <citation type="submission" date="2024-01" db="EMBL/GenBank/DDBJ databases">
        <title>A draft genome for a cacao thread blight-causing isolate of Paramarasmius palmivorus.</title>
        <authorList>
            <person name="Baruah I.K."/>
            <person name="Bukari Y."/>
            <person name="Amoako-Attah I."/>
            <person name="Meinhardt L.W."/>
            <person name="Bailey B.A."/>
            <person name="Cohen S.P."/>
        </authorList>
    </citation>
    <scope>NUCLEOTIDE SEQUENCE [LARGE SCALE GENOMIC DNA]</scope>
    <source>
        <strain evidence="6 7">GH-12</strain>
    </source>
</reference>
<dbReference type="InterPro" id="IPR016166">
    <property type="entry name" value="FAD-bd_PCMH"/>
</dbReference>
<evidence type="ECO:0000256" key="1">
    <source>
        <dbReference type="ARBA" id="ARBA00005466"/>
    </source>
</evidence>
<keyword evidence="3" id="KW-0274">FAD</keyword>
<evidence type="ECO:0000256" key="3">
    <source>
        <dbReference type="ARBA" id="ARBA00022827"/>
    </source>
</evidence>
<dbReference type="Gene3D" id="3.30.465.10">
    <property type="match status" value="1"/>
</dbReference>
<dbReference type="InterPro" id="IPR016169">
    <property type="entry name" value="FAD-bd_PCMH_sub2"/>
</dbReference>
<dbReference type="InterPro" id="IPR006094">
    <property type="entry name" value="Oxid_FAD_bind_N"/>
</dbReference>
<evidence type="ECO:0000256" key="2">
    <source>
        <dbReference type="ARBA" id="ARBA00022630"/>
    </source>
</evidence>
<evidence type="ECO:0000313" key="7">
    <source>
        <dbReference type="Proteomes" id="UP001383192"/>
    </source>
</evidence>
<organism evidence="6 7">
    <name type="scientific">Paramarasmius palmivorus</name>
    <dbReference type="NCBI Taxonomy" id="297713"/>
    <lineage>
        <taxon>Eukaryota</taxon>
        <taxon>Fungi</taxon>
        <taxon>Dikarya</taxon>
        <taxon>Basidiomycota</taxon>
        <taxon>Agaricomycotina</taxon>
        <taxon>Agaricomycetes</taxon>
        <taxon>Agaricomycetidae</taxon>
        <taxon>Agaricales</taxon>
        <taxon>Marasmiineae</taxon>
        <taxon>Marasmiaceae</taxon>
        <taxon>Paramarasmius</taxon>
    </lineage>
</organism>
<dbReference type="EMBL" id="JAYKXP010000001">
    <property type="protein sequence ID" value="KAK7062710.1"/>
    <property type="molecule type" value="Genomic_DNA"/>
</dbReference>
<comment type="similarity">
    <text evidence="1">Belongs to the oxygen-dependent FAD-linked oxidoreductase family.</text>
</comment>
<name>A0AAW0EET1_9AGAR</name>
<dbReference type="Pfam" id="PF01565">
    <property type="entry name" value="FAD_binding_4"/>
    <property type="match status" value="1"/>
</dbReference>
<evidence type="ECO:0000259" key="5">
    <source>
        <dbReference type="PROSITE" id="PS51387"/>
    </source>
</evidence>
<keyword evidence="7" id="KW-1185">Reference proteome</keyword>
<dbReference type="PANTHER" id="PTHR42973">
    <property type="entry name" value="BINDING OXIDOREDUCTASE, PUTATIVE (AFU_ORTHOLOGUE AFUA_1G17690)-RELATED"/>
    <property type="match status" value="1"/>
</dbReference>
<dbReference type="InterPro" id="IPR036318">
    <property type="entry name" value="FAD-bd_PCMH-like_sf"/>
</dbReference>
<dbReference type="InterPro" id="IPR050416">
    <property type="entry name" value="FAD-linked_Oxidoreductase"/>
</dbReference>
<feature type="domain" description="FAD-binding PCMH-type" evidence="5">
    <location>
        <begin position="112"/>
        <end position="284"/>
    </location>
</feature>